<evidence type="ECO:0000313" key="1">
    <source>
        <dbReference type="EMBL" id="MRH22892.1"/>
    </source>
</evidence>
<dbReference type="EMBL" id="WJPO01000050">
    <property type="protein sequence ID" value="MRH22892.1"/>
    <property type="molecule type" value="Genomic_DNA"/>
</dbReference>
<organism evidence="1 2">
    <name type="scientific">Rhodovulum strictum</name>
    <dbReference type="NCBI Taxonomy" id="58314"/>
    <lineage>
        <taxon>Bacteria</taxon>
        <taxon>Pseudomonadati</taxon>
        <taxon>Pseudomonadota</taxon>
        <taxon>Alphaproteobacteria</taxon>
        <taxon>Rhodobacterales</taxon>
        <taxon>Paracoccaceae</taxon>
        <taxon>Rhodovulum</taxon>
    </lineage>
</organism>
<protein>
    <submittedName>
        <fullName evidence="1">Uncharacterized protein</fullName>
    </submittedName>
</protein>
<dbReference type="Proteomes" id="UP000466730">
    <property type="component" value="Unassembled WGS sequence"/>
</dbReference>
<sequence length="81" mass="8674">MTSLGGPGLASQPTPSRFTAMMAATANLKTLREAILDLAGRGFRAQNAGKRLAQVTLDVDSLPIMPPPKGCRWWTIPLLRA</sequence>
<name>A0A844BPI6_9RHOB</name>
<proteinExistence type="predicted"/>
<dbReference type="RefSeq" id="WP_153750146.1">
    <property type="nucleotide sequence ID" value="NZ_BAAADI010000052.1"/>
</dbReference>
<accession>A0A844BPI6</accession>
<gene>
    <name evidence="1" type="ORF">GH815_18155</name>
</gene>
<reference evidence="1 2" key="1">
    <citation type="submission" date="2019-11" db="EMBL/GenBank/DDBJ databases">
        <title>Draft Whole-Genome sequence of the marine photosynthetic bacterium Rhodovulum strictum DSM 11289.</title>
        <authorList>
            <person name="Kyndt J.A."/>
            <person name="Meyer T.E."/>
        </authorList>
    </citation>
    <scope>NUCLEOTIDE SEQUENCE [LARGE SCALE GENOMIC DNA]</scope>
    <source>
        <strain evidence="1 2">DSM 11289</strain>
    </source>
</reference>
<keyword evidence="2" id="KW-1185">Reference proteome</keyword>
<dbReference type="OrthoDB" id="476248at2"/>
<evidence type="ECO:0000313" key="2">
    <source>
        <dbReference type="Proteomes" id="UP000466730"/>
    </source>
</evidence>
<comment type="caution">
    <text evidence="1">The sequence shown here is derived from an EMBL/GenBank/DDBJ whole genome shotgun (WGS) entry which is preliminary data.</text>
</comment>
<dbReference type="AlphaFoldDB" id="A0A844BPI6"/>